<feature type="transmembrane region" description="Helical" evidence="1">
    <location>
        <begin position="139"/>
        <end position="159"/>
    </location>
</feature>
<dbReference type="PaxDb" id="65489-OBART08G04890.1"/>
<name>A0A0D3GX00_9ORYZ</name>
<keyword evidence="3" id="KW-1185">Reference proteome</keyword>
<organism evidence="2">
    <name type="scientific">Oryza barthii</name>
    <dbReference type="NCBI Taxonomy" id="65489"/>
    <lineage>
        <taxon>Eukaryota</taxon>
        <taxon>Viridiplantae</taxon>
        <taxon>Streptophyta</taxon>
        <taxon>Embryophyta</taxon>
        <taxon>Tracheophyta</taxon>
        <taxon>Spermatophyta</taxon>
        <taxon>Magnoliopsida</taxon>
        <taxon>Liliopsida</taxon>
        <taxon>Poales</taxon>
        <taxon>Poaceae</taxon>
        <taxon>BOP clade</taxon>
        <taxon>Oryzoideae</taxon>
        <taxon>Oryzeae</taxon>
        <taxon>Oryzinae</taxon>
        <taxon>Oryza</taxon>
    </lineage>
</organism>
<reference evidence="2" key="2">
    <citation type="submission" date="2015-03" db="UniProtKB">
        <authorList>
            <consortium name="EnsemblPlants"/>
        </authorList>
    </citation>
    <scope>IDENTIFICATION</scope>
</reference>
<dbReference type="Proteomes" id="UP000026960">
    <property type="component" value="Chromosome 8"/>
</dbReference>
<dbReference type="STRING" id="65489.A0A0D3GX00"/>
<evidence type="ECO:0000256" key="1">
    <source>
        <dbReference type="SAM" id="Phobius"/>
    </source>
</evidence>
<protein>
    <submittedName>
        <fullName evidence="2">Uncharacterized protein</fullName>
    </submittedName>
</protein>
<dbReference type="Gramene" id="OBART08G04890.1">
    <property type="protein sequence ID" value="OBART08G04890.1"/>
    <property type="gene ID" value="OBART08G04890"/>
</dbReference>
<sequence length="187" mass="18042">MATPCTNTGVLVSDMAAPCTNTGVLARDMAAPNAGLGAPYSIAGVFARDMAAPNAGLGAPNSIAGVFARDMAARYSSGGVLACEHGVPFETKAQGMVAAGAPPAPQVFIDVLMDAKAGASMAAKAAASAGARRGRGSNLASAVVGITAASSAVTMVAGGAVSPPVAFGLFLLLLAGLALAASPVRRG</sequence>
<keyword evidence="1" id="KW-0472">Membrane</keyword>
<accession>A0A0D3GX00</accession>
<reference evidence="2" key="1">
    <citation type="journal article" date="2009" name="Rice">
        <title>De Novo Next Generation Sequencing of Plant Genomes.</title>
        <authorList>
            <person name="Rounsley S."/>
            <person name="Marri P.R."/>
            <person name="Yu Y."/>
            <person name="He R."/>
            <person name="Sisneros N."/>
            <person name="Goicoechea J.L."/>
            <person name="Lee S.J."/>
            <person name="Angelova A."/>
            <person name="Kudrna D."/>
            <person name="Luo M."/>
            <person name="Affourtit J."/>
            <person name="Desany B."/>
            <person name="Knight J."/>
            <person name="Niazi F."/>
            <person name="Egholm M."/>
            <person name="Wing R.A."/>
        </authorList>
    </citation>
    <scope>NUCLEOTIDE SEQUENCE [LARGE SCALE GENOMIC DNA]</scope>
    <source>
        <strain evidence="2">cv. IRGC 105608</strain>
    </source>
</reference>
<evidence type="ECO:0000313" key="2">
    <source>
        <dbReference type="EnsemblPlants" id="OBART08G04890.1"/>
    </source>
</evidence>
<dbReference type="AlphaFoldDB" id="A0A0D3GX00"/>
<dbReference type="HOGENOM" id="CLU_063978_0_0_1"/>
<keyword evidence="1" id="KW-1133">Transmembrane helix</keyword>
<keyword evidence="1" id="KW-0812">Transmembrane</keyword>
<evidence type="ECO:0000313" key="3">
    <source>
        <dbReference type="Proteomes" id="UP000026960"/>
    </source>
</evidence>
<dbReference type="EnsemblPlants" id="OBART08G04890.1">
    <property type="protein sequence ID" value="OBART08G04890.1"/>
    <property type="gene ID" value="OBART08G04890"/>
</dbReference>
<proteinExistence type="predicted"/>
<feature type="transmembrane region" description="Helical" evidence="1">
    <location>
        <begin position="165"/>
        <end position="184"/>
    </location>
</feature>